<feature type="domain" description="Glycosyltransferase subfamily 4-like N-terminal" evidence="3">
    <location>
        <begin position="125"/>
        <end position="292"/>
    </location>
</feature>
<dbReference type="Pfam" id="PF13439">
    <property type="entry name" value="Glyco_transf_4"/>
    <property type="match status" value="1"/>
</dbReference>
<evidence type="ECO:0000313" key="5">
    <source>
        <dbReference type="Proteomes" id="UP000000933"/>
    </source>
</evidence>
<dbReference type="AlphaFoldDB" id="D5H5Y7"/>
<dbReference type="EMBL" id="FP565814">
    <property type="protein sequence ID" value="CBH23442.1"/>
    <property type="molecule type" value="Genomic_DNA"/>
</dbReference>
<dbReference type="InterPro" id="IPR050194">
    <property type="entry name" value="Glycosyltransferase_grp1"/>
</dbReference>
<feature type="region of interest" description="Disordered" evidence="1">
    <location>
        <begin position="1"/>
        <end position="24"/>
    </location>
</feature>
<dbReference type="InterPro" id="IPR028098">
    <property type="entry name" value="Glyco_trans_4-like_N"/>
</dbReference>
<evidence type="ECO:0000259" key="2">
    <source>
        <dbReference type="Pfam" id="PF00534"/>
    </source>
</evidence>
<dbReference type="HOGENOM" id="CLU_009583_2_0_10"/>
<proteinExistence type="predicted"/>
<dbReference type="Gene3D" id="3.40.50.2000">
    <property type="entry name" value="Glycogen Phosphorylase B"/>
    <property type="match status" value="2"/>
</dbReference>
<accession>D5H5Y7</accession>
<dbReference type="InterPro" id="IPR001296">
    <property type="entry name" value="Glyco_trans_1"/>
</dbReference>
<sequence>MCGGRGNSIPRFPGGNIPKRQRPQGRLLPGAFLVPVPRVGRPEDGLRYFLLVEGGRVISKILSQLRVPCGRCVHVPGAVSRSPFARALTCMSPAPNPQPSRADRRSRRSTRRIALFAGAYTHIADGVSLTLNRLVEHLEQQGAAVRVFAPTVDDPAIEDHAGTLTSVPSLPVPGRSEYRLSLGLTPSVRQALDDFAPTLYHIATPDLLGHNALQRAQDTDTPVVTSYHTHFSSYLKYYHLGLLEAPVWGYLRSFYNQCRQVYVPTHAMADVLRGHGIDSDLRLWPRGVDTDRFAPSRRSAAWRRAHGIGTDEVVVAFVSRLVWEKGLDVYADVIDRLERQGVPHHSLVVGDGPAREELETRLPNATFPGFLDGTDLAEAYASSDVFLFPSDTETFGNVTLEAMASGLPTVCADAAGSRDLVDDGTTGRLCAPGHVEAFAEAVRTLVVDERRRDRMGTAARKCARDFTWPAVLNRMSRYYDEVLPHPPSPSPQDPAPTGATA</sequence>
<feature type="region of interest" description="Disordered" evidence="1">
    <location>
        <begin position="482"/>
        <end position="501"/>
    </location>
</feature>
<gene>
    <name evidence="4" type="primary">rfaG</name>
    <name evidence="4" type="ordered locus">SRM_00521</name>
</gene>
<dbReference type="SUPFAM" id="SSF53756">
    <property type="entry name" value="UDP-Glycosyltransferase/glycogen phosphorylase"/>
    <property type="match status" value="1"/>
</dbReference>
<feature type="domain" description="Glycosyl transferase family 1" evidence="2">
    <location>
        <begin position="301"/>
        <end position="461"/>
    </location>
</feature>
<evidence type="ECO:0000313" key="4">
    <source>
        <dbReference type="EMBL" id="CBH23442.1"/>
    </source>
</evidence>
<organism evidence="4 5">
    <name type="scientific">Salinibacter ruber (strain M8)</name>
    <dbReference type="NCBI Taxonomy" id="761659"/>
    <lineage>
        <taxon>Bacteria</taxon>
        <taxon>Pseudomonadati</taxon>
        <taxon>Rhodothermota</taxon>
        <taxon>Rhodothermia</taxon>
        <taxon>Rhodothermales</taxon>
        <taxon>Salinibacteraceae</taxon>
        <taxon>Salinibacter</taxon>
    </lineage>
</organism>
<reference evidence="4 5" key="1">
    <citation type="journal article" date="2010" name="ISME J.">
        <title>Fine-scale evolution: genomic, phenotypic and ecological differentiation in two coexisting Salinibacter ruber strains.</title>
        <authorList>
            <person name="Pena A."/>
            <person name="Teeling H."/>
            <person name="Huerta-Cepas J."/>
            <person name="Santos F."/>
            <person name="Yarza P."/>
            <person name="Brito-Echeverria J."/>
            <person name="Lucio M."/>
            <person name="Schmitt-Kopplin P."/>
            <person name="Meseguer I."/>
            <person name="Schenowitz C."/>
            <person name="Dossat C."/>
            <person name="Barbe V."/>
            <person name="Dopazo J."/>
            <person name="Rossello-Mora R."/>
            <person name="Schuler M."/>
            <person name="Glockner F.O."/>
            <person name="Amann R."/>
            <person name="Gabaldon T."/>
            <person name="Anton J."/>
        </authorList>
    </citation>
    <scope>NUCLEOTIDE SEQUENCE [LARGE SCALE GENOMIC DNA]</scope>
    <source>
        <strain evidence="4 5">M8</strain>
    </source>
</reference>
<dbReference type="Proteomes" id="UP000000933">
    <property type="component" value="Chromosome"/>
</dbReference>
<dbReference type="CDD" id="cd03814">
    <property type="entry name" value="GT4-like"/>
    <property type="match status" value="1"/>
</dbReference>
<keyword evidence="4" id="KW-0808">Transferase</keyword>
<dbReference type="Pfam" id="PF00534">
    <property type="entry name" value="Glycos_transf_1"/>
    <property type="match status" value="1"/>
</dbReference>
<dbReference type="PANTHER" id="PTHR45947:SF3">
    <property type="entry name" value="SULFOQUINOVOSYL TRANSFERASE SQD2"/>
    <property type="match status" value="1"/>
</dbReference>
<dbReference type="PANTHER" id="PTHR45947">
    <property type="entry name" value="SULFOQUINOVOSYL TRANSFERASE SQD2"/>
    <property type="match status" value="1"/>
</dbReference>
<evidence type="ECO:0000259" key="3">
    <source>
        <dbReference type="Pfam" id="PF13439"/>
    </source>
</evidence>
<dbReference type="KEGG" id="srm:SRM_00521"/>
<evidence type="ECO:0000256" key="1">
    <source>
        <dbReference type="SAM" id="MobiDB-lite"/>
    </source>
</evidence>
<name>D5H5Y7_SALRM</name>
<protein>
    <submittedName>
        <fullName evidence="4">Glycosyl transferase, group 1</fullName>
    </submittedName>
</protein>
<feature type="compositionally biased region" description="Pro residues" evidence="1">
    <location>
        <begin position="484"/>
        <end position="494"/>
    </location>
</feature>
<reference evidence="5" key="2">
    <citation type="submission" date="2010-04" db="EMBL/GenBank/DDBJ databases">
        <title>Genome sequence of Salinibacter ruber M8.</title>
        <authorList>
            <consortium name="Genoscope"/>
        </authorList>
    </citation>
    <scope>NUCLEOTIDE SEQUENCE [LARGE SCALE GENOMIC DNA]</scope>
    <source>
        <strain evidence="5">M8</strain>
    </source>
</reference>
<dbReference type="GO" id="GO:0016757">
    <property type="term" value="F:glycosyltransferase activity"/>
    <property type="evidence" value="ECO:0007669"/>
    <property type="project" value="InterPro"/>
</dbReference>